<gene>
    <name evidence="7" type="ORF">SAMN05216249_1256</name>
</gene>
<evidence type="ECO:0000256" key="2">
    <source>
        <dbReference type="ARBA" id="ARBA00010333"/>
    </source>
</evidence>
<sequence length="273" mass="29862">MKKLIACILIGVTAFSLAACGQSKSSDKAASDGKATAKIESMKDLNGKTIGVQTGTTGDLYVSDDPELADATVERYNKGYEAVQALVEGKIDAVVIDDQPAEVFVSQNEGLKILDEEYTNEEYAMCLAKNNSDLTKEINKALKELKDDGTLDNIIKYYIDNENDDVKKYEKQDVERDGELVMATNAEFPPYEYYSDDEAEIMGIDVDIAQAVADKLGKNLKIEDMAFDSIIAAVSTGKADFGAAGMTVTDERKESVDFTDTYCTARQVIIIKE</sequence>
<evidence type="ECO:0000256" key="1">
    <source>
        <dbReference type="ARBA" id="ARBA00004196"/>
    </source>
</evidence>
<dbReference type="PANTHER" id="PTHR35936">
    <property type="entry name" value="MEMBRANE-BOUND LYTIC MUREIN TRANSGLYCOSYLASE F"/>
    <property type="match status" value="1"/>
</dbReference>
<feature type="chain" id="PRO_5038531063" evidence="5">
    <location>
        <begin position="19"/>
        <end position="273"/>
    </location>
</feature>
<comment type="similarity">
    <text evidence="2 4">Belongs to the bacterial solute-binding protein 3 family.</text>
</comment>
<accession>A0A1I1ACX4</accession>
<keyword evidence="8" id="KW-1185">Reference proteome</keyword>
<dbReference type="RefSeq" id="WP_242949151.1">
    <property type="nucleotide sequence ID" value="NZ_FOJY01000025.1"/>
</dbReference>
<dbReference type="SMART" id="SM00062">
    <property type="entry name" value="PBPb"/>
    <property type="match status" value="1"/>
</dbReference>
<dbReference type="Pfam" id="PF00497">
    <property type="entry name" value="SBP_bac_3"/>
    <property type="match status" value="1"/>
</dbReference>
<dbReference type="InterPro" id="IPR018313">
    <property type="entry name" value="SBP_3_CS"/>
</dbReference>
<evidence type="ECO:0000259" key="6">
    <source>
        <dbReference type="SMART" id="SM00062"/>
    </source>
</evidence>
<evidence type="ECO:0000256" key="5">
    <source>
        <dbReference type="SAM" id="SignalP"/>
    </source>
</evidence>
<evidence type="ECO:0000313" key="8">
    <source>
        <dbReference type="Proteomes" id="UP000198838"/>
    </source>
</evidence>
<dbReference type="GO" id="GO:0030313">
    <property type="term" value="C:cell envelope"/>
    <property type="evidence" value="ECO:0007669"/>
    <property type="project" value="UniProtKB-SubCell"/>
</dbReference>
<name>A0A1I1ACX4_9FIRM</name>
<proteinExistence type="inferred from homology"/>
<dbReference type="EMBL" id="FOJY01000025">
    <property type="protein sequence ID" value="SFB35839.1"/>
    <property type="molecule type" value="Genomic_DNA"/>
</dbReference>
<evidence type="ECO:0000313" key="7">
    <source>
        <dbReference type="EMBL" id="SFB35839.1"/>
    </source>
</evidence>
<evidence type="ECO:0000256" key="4">
    <source>
        <dbReference type="RuleBase" id="RU003744"/>
    </source>
</evidence>
<dbReference type="PROSITE" id="PS51257">
    <property type="entry name" value="PROKAR_LIPOPROTEIN"/>
    <property type="match status" value="1"/>
</dbReference>
<dbReference type="InterPro" id="IPR001638">
    <property type="entry name" value="Solute-binding_3/MltF_N"/>
</dbReference>
<dbReference type="STRING" id="1120918.SAMN05216249_1256"/>
<dbReference type="PROSITE" id="PS01039">
    <property type="entry name" value="SBP_BACTERIAL_3"/>
    <property type="match status" value="1"/>
</dbReference>
<organism evidence="7 8">
    <name type="scientific">Acetitomaculum ruminis DSM 5522</name>
    <dbReference type="NCBI Taxonomy" id="1120918"/>
    <lineage>
        <taxon>Bacteria</taxon>
        <taxon>Bacillati</taxon>
        <taxon>Bacillota</taxon>
        <taxon>Clostridia</taxon>
        <taxon>Lachnospirales</taxon>
        <taxon>Lachnospiraceae</taxon>
        <taxon>Acetitomaculum</taxon>
    </lineage>
</organism>
<comment type="subcellular location">
    <subcellularLocation>
        <location evidence="1">Cell envelope</location>
    </subcellularLocation>
</comment>
<dbReference type="Proteomes" id="UP000198838">
    <property type="component" value="Unassembled WGS sequence"/>
</dbReference>
<feature type="domain" description="Solute-binding protein family 3/N-terminal" evidence="6">
    <location>
        <begin position="1"/>
        <end position="162"/>
    </location>
</feature>
<dbReference type="PANTHER" id="PTHR35936:SF17">
    <property type="entry name" value="ARGININE-BINDING EXTRACELLULAR PROTEIN ARTP"/>
    <property type="match status" value="1"/>
</dbReference>
<protein>
    <submittedName>
        <fullName evidence="7">Amino acid ABC transporter substrate-binding protein, PAAT family</fullName>
    </submittedName>
</protein>
<keyword evidence="3 5" id="KW-0732">Signal</keyword>
<feature type="signal peptide" evidence="5">
    <location>
        <begin position="1"/>
        <end position="18"/>
    </location>
</feature>
<reference evidence="7 8" key="1">
    <citation type="submission" date="2016-10" db="EMBL/GenBank/DDBJ databases">
        <authorList>
            <person name="de Groot N.N."/>
        </authorList>
    </citation>
    <scope>NUCLEOTIDE SEQUENCE [LARGE SCALE GENOMIC DNA]</scope>
    <source>
        <strain evidence="7 8">DSM 5522</strain>
    </source>
</reference>
<dbReference type="Gene3D" id="3.40.190.10">
    <property type="entry name" value="Periplasmic binding protein-like II"/>
    <property type="match status" value="3"/>
</dbReference>
<dbReference type="SUPFAM" id="SSF53850">
    <property type="entry name" value="Periplasmic binding protein-like II"/>
    <property type="match status" value="2"/>
</dbReference>
<dbReference type="AlphaFoldDB" id="A0A1I1ACX4"/>
<evidence type="ECO:0000256" key="3">
    <source>
        <dbReference type="ARBA" id="ARBA00022729"/>
    </source>
</evidence>